<reference evidence="13" key="5">
    <citation type="journal article" date="2021" name="G3 (Bethesda)">
        <title>Aegilops tauschii genome assembly Aet v5.0 features greater sequence contiguity and improved annotation.</title>
        <authorList>
            <person name="Wang L."/>
            <person name="Zhu T."/>
            <person name="Rodriguez J.C."/>
            <person name="Deal K.R."/>
            <person name="Dubcovsky J."/>
            <person name="McGuire P.E."/>
            <person name="Lux T."/>
            <person name="Spannagl M."/>
            <person name="Mayer K.F.X."/>
            <person name="Baldrich P."/>
            <person name="Meyers B.C."/>
            <person name="Huo N."/>
            <person name="Gu Y.Q."/>
            <person name="Zhou H."/>
            <person name="Devos K.M."/>
            <person name="Bennetzen J.L."/>
            <person name="Unver T."/>
            <person name="Budak H."/>
            <person name="Gulick P.J."/>
            <person name="Galiba G."/>
            <person name="Kalapos B."/>
            <person name="Nelson D.R."/>
            <person name="Li P."/>
            <person name="You F.M."/>
            <person name="Luo M.C."/>
            <person name="Dvorak J."/>
        </authorList>
    </citation>
    <scope>NUCLEOTIDE SEQUENCE [LARGE SCALE GENOMIC DNA]</scope>
    <source>
        <strain evidence="13">cv. AL8/78</strain>
    </source>
</reference>
<evidence type="ECO:0000313" key="14">
    <source>
        <dbReference type="Proteomes" id="UP000015105"/>
    </source>
</evidence>
<dbReference type="EnsemblPlants" id="AET1Gv20300800.5">
    <property type="protein sequence ID" value="AET1Gv20300800.5"/>
    <property type="gene ID" value="AET1Gv20300800"/>
</dbReference>
<organism evidence="13 14">
    <name type="scientific">Aegilops tauschii subsp. strangulata</name>
    <name type="common">Goatgrass</name>
    <dbReference type="NCBI Taxonomy" id="200361"/>
    <lineage>
        <taxon>Eukaryota</taxon>
        <taxon>Viridiplantae</taxon>
        <taxon>Streptophyta</taxon>
        <taxon>Embryophyta</taxon>
        <taxon>Tracheophyta</taxon>
        <taxon>Spermatophyta</taxon>
        <taxon>Magnoliopsida</taxon>
        <taxon>Liliopsida</taxon>
        <taxon>Poales</taxon>
        <taxon>Poaceae</taxon>
        <taxon>BOP clade</taxon>
        <taxon>Pooideae</taxon>
        <taxon>Triticodae</taxon>
        <taxon>Triticeae</taxon>
        <taxon>Triticinae</taxon>
        <taxon>Aegilops</taxon>
    </lineage>
</organism>
<accession>A0A452Y5J6</accession>
<feature type="domain" description="AGC-kinase C-terminal" evidence="12">
    <location>
        <begin position="85"/>
        <end position="157"/>
    </location>
</feature>
<evidence type="ECO:0000256" key="6">
    <source>
        <dbReference type="ARBA" id="ARBA00022777"/>
    </source>
</evidence>
<sequence>MELSVTGWSLGAIMYEMLVGYPPFYSDDPITTCRKIVHWRSYLKFPENPRLSPEAKDLICRFLCDVDHRIGSGGADQIKAHPWFHGVEWDKLYEMEAAFKPQVNDELDTQNFQKFDEVNPAPARTGSGSSRKMIPNSKDLSFVGYTYKNFEAVKGLRQSAGLGRSSSFTSQPSESASNTADMDSSAEPNGSETHMRTVSSADHMMQ</sequence>
<reference evidence="14" key="1">
    <citation type="journal article" date="2014" name="Science">
        <title>Ancient hybridizations among the ancestral genomes of bread wheat.</title>
        <authorList>
            <consortium name="International Wheat Genome Sequencing Consortium,"/>
            <person name="Marcussen T."/>
            <person name="Sandve S.R."/>
            <person name="Heier L."/>
            <person name="Spannagl M."/>
            <person name="Pfeifer M."/>
            <person name="Jakobsen K.S."/>
            <person name="Wulff B.B."/>
            <person name="Steuernagel B."/>
            <person name="Mayer K.F."/>
            <person name="Olsen O.A."/>
        </authorList>
    </citation>
    <scope>NUCLEOTIDE SEQUENCE [LARGE SCALE GENOMIC DNA]</scope>
    <source>
        <strain evidence="14">cv. AL8/78</strain>
    </source>
</reference>
<name>A0A452Y5J6_AEGTS</name>
<keyword evidence="5" id="KW-0547">Nucleotide-binding</keyword>
<keyword evidence="7" id="KW-0067">ATP-binding</keyword>
<keyword evidence="6" id="KW-0418">Kinase</keyword>
<dbReference type="Gramene" id="AET1Gv20300800.5">
    <property type="protein sequence ID" value="AET1Gv20300800.5"/>
    <property type="gene ID" value="AET1Gv20300800"/>
</dbReference>
<comment type="catalytic activity">
    <reaction evidence="8">
        <text>L-threonyl-[protein] + ATP = O-phospho-L-threonyl-[protein] + ADP + H(+)</text>
        <dbReference type="Rhea" id="RHEA:46608"/>
        <dbReference type="Rhea" id="RHEA-COMP:11060"/>
        <dbReference type="Rhea" id="RHEA-COMP:11605"/>
        <dbReference type="ChEBI" id="CHEBI:15378"/>
        <dbReference type="ChEBI" id="CHEBI:30013"/>
        <dbReference type="ChEBI" id="CHEBI:30616"/>
        <dbReference type="ChEBI" id="CHEBI:61977"/>
        <dbReference type="ChEBI" id="CHEBI:456216"/>
        <dbReference type="EC" id="2.7.11.1"/>
    </reaction>
</comment>
<dbReference type="PANTHER" id="PTHR22988:SF76">
    <property type="entry name" value="CHROMOSOME UNDETERMINED SCAFFOLD_135, WHOLE GENOME SHOTGUN SEQUENCE"/>
    <property type="match status" value="1"/>
</dbReference>
<dbReference type="GO" id="GO:0005524">
    <property type="term" value="F:ATP binding"/>
    <property type="evidence" value="ECO:0007669"/>
    <property type="project" value="UniProtKB-KW"/>
</dbReference>
<dbReference type="SUPFAM" id="SSF56112">
    <property type="entry name" value="Protein kinase-like (PK-like)"/>
    <property type="match status" value="1"/>
</dbReference>
<reference evidence="14" key="2">
    <citation type="journal article" date="2017" name="Nat. Plants">
        <title>The Aegilops tauschii genome reveals multiple impacts of transposons.</title>
        <authorList>
            <person name="Zhao G."/>
            <person name="Zou C."/>
            <person name="Li K."/>
            <person name="Wang K."/>
            <person name="Li T."/>
            <person name="Gao L."/>
            <person name="Zhang X."/>
            <person name="Wang H."/>
            <person name="Yang Z."/>
            <person name="Liu X."/>
            <person name="Jiang W."/>
            <person name="Mao L."/>
            <person name="Kong X."/>
            <person name="Jiao Y."/>
            <person name="Jia J."/>
        </authorList>
    </citation>
    <scope>NUCLEOTIDE SEQUENCE [LARGE SCALE GENOMIC DNA]</scope>
    <source>
        <strain evidence="14">cv. AL8/78</strain>
    </source>
</reference>
<evidence type="ECO:0000259" key="12">
    <source>
        <dbReference type="PROSITE" id="PS51285"/>
    </source>
</evidence>
<dbReference type="PANTHER" id="PTHR22988">
    <property type="entry name" value="MYOTONIC DYSTROPHY S/T KINASE-RELATED"/>
    <property type="match status" value="1"/>
</dbReference>
<keyword evidence="14" id="KW-1185">Reference proteome</keyword>
<dbReference type="EC" id="2.7.11.1" evidence="1"/>
<proteinExistence type="predicted"/>
<dbReference type="PROSITE" id="PS51285">
    <property type="entry name" value="AGC_KINASE_CTER"/>
    <property type="match status" value="1"/>
</dbReference>
<dbReference type="PROSITE" id="PS50011">
    <property type="entry name" value="PROTEIN_KINASE_DOM"/>
    <property type="match status" value="1"/>
</dbReference>
<protein>
    <recommendedName>
        <fullName evidence="1">non-specific serine/threonine protein kinase</fullName>
        <ecNumber evidence="1">2.7.11.1</ecNumber>
    </recommendedName>
</protein>
<feature type="compositionally biased region" description="Polar residues" evidence="10">
    <location>
        <begin position="164"/>
        <end position="200"/>
    </location>
</feature>
<dbReference type="Proteomes" id="UP000015105">
    <property type="component" value="Chromosome 1D"/>
</dbReference>
<keyword evidence="2" id="KW-0723">Serine/threonine-protein kinase</keyword>
<dbReference type="Pfam" id="PF00433">
    <property type="entry name" value="Pkinase_C"/>
    <property type="match status" value="1"/>
</dbReference>
<evidence type="ECO:0000259" key="11">
    <source>
        <dbReference type="PROSITE" id="PS50011"/>
    </source>
</evidence>
<evidence type="ECO:0000256" key="7">
    <source>
        <dbReference type="ARBA" id="ARBA00022840"/>
    </source>
</evidence>
<dbReference type="GO" id="GO:0005737">
    <property type="term" value="C:cytoplasm"/>
    <property type="evidence" value="ECO:0007669"/>
    <property type="project" value="UniProtKB-ARBA"/>
</dbReference>
<dbReference type="InterPro" id="IPR000719">
    <property type="entry name" value="Prot_kinase_dom"/>
</dbReference>
<evidence type="ECO:0000256" key="2">
    <source>
        <dbReference type="ARBA" id="ARBA00022527"/>
    </source>
</evidence>
<evidence type="ECO:0000256" key="1">
    <source>
        <dbReference type="ARBA" id="ARBA00012513"/>
    </source>
</evidence>
<dbReference type="Pfam" id="PF00069">
    <property type="entry name" value="Pkinase"/>
    <property type="match status" value="1"/>
</dbReference>
<evidence type="ECO:0000256" key="4">
    <source>
        <dbReference type="ARBA" id="ARBA00022679"/>
    </source>
</evidence>
<keyword evidence="4" id="KW-0808">Transferase</keyword>
<dbReference type="InterPro" id="IPR017892">
    <property type="entry name" value="Pkinase_C"/>
</dbReference>
<evidence type="ECO:0000313" key="13">
    <source>
        <dbReference type="EnsemblPlants" id="AET1Gv20300800.5"/>
    </source>
</evidence>
<evidence type="ECO:0000256" key="10">
    <source>
        <dbReference type="SAM" id="MobiDB-lite"/>
    </source>
</evidence>
<evidence type="ECO:0000256" key="9">
    <source>
        <dbReference type="ARBA" id="ARBA00048679"/>
    </source>
</evidence>
<comment type="catalytic activity">
    <reaction evidence="9">
        <text>L-seryl-[protein] + ATP = O-phospho-L-seryl-[protein] + ADP + H(+)</text>
        <dbReference type="Rhea" id="RHEA:17989"/>
        <dbReference type="Rhea" id="RHEA-COMP:9863"/>
        <dbReference type="Rhea" id="RHEA-COMP:11604"/>
        <dbReference type="ChEBI" id="CHEBI:15378"/>
        <dbReference type="ChEBI" id="CHEBI:29999"/>
        <dbReference type="ChEBI" id="CHEBI:30616"/>
        <dbReference type="ChEBI" id="CHEBI:83421"/>
        <dbReference type="ChEBI" id="CHEBI:456216"/>
        <dbReference type="EC" id="2.7.11.1"/>
    </reaction>
</comment>
<dbReference type="AlphaFoldDB" id="A0A452Y5J6"/>
<dbReference type="SMART" id="SM00133">
    <property type="entry name" value="S_TK_X"/>
    <property type="match status" value="1"/>
</dbReference>
<evidence type="ECO:0000256" key="8">
    <source>
        <dbReference type="ARBA" id="ARBA00047899"/>
    </source>
</evidence>
<dbReference type="Gene3D" id="1.10.510.10">
    <property type="entry name" value="Transferase(Phosphotransferase) domain 1"/>
    <property type="match status" value="1"/>
</dbReference>
<feature type="region of interest" description="Disordered" evidence="10">
    <location>
        <begin position="162"/>
        <end position="206"/>
    </location>
</feature>
<evidence type="ECO:0000256" key="5">
    <source>
        <dbReference type="ARBA" id="ARBA00022741"/>
    </source>
</evidence>
<dbReference type="InterPro" id="IPR050839">
    <property type="entry name" value="Rho-assoc_Ser/Thr_Kinase"/>
</dbReference>
<feature type="domain" description="Protein kinase" evidence="11">
    <location>
        <begin position="1"/>
        <end position="84"/>
    </location>
</feature>
<dbReference type="GO" id="GO:0004674">
    <property type="term" value="F:protein serine/threonine kinase activity"/>
    <property type="evidence" value="ECO:0007669"/>
    <property type="project" value="UniProtKB-KW"/>
</dbReference>
<keyword evidence="3" id="KW-0597">Phosphoprotein</keyword>
<dbReference type="InterPro" id="IPR011009">
    <property type="entry name" value="Kinase-like_dom_sf"/>
</dbReference>
<evidence type="ECO:0000256" key="3">
    <source>
        <dbReference type="ARBA" id="ARBA00022553"/>
    </source>
</evidence>
<reference evidence="13" key="4">
    <citation type="submission" date="2019-03" db="UniProtKB">
        <authorList>
            <consortium name="EnsemblPlants"/>
        </authorList>
    </citation>
    <scope>IDENTIFICATION</scope>
</reference>
<reference evidence="13" key="3">
    <citation type="journal article" date="2017" name="Nature">
        <title>Genome sequence of the progenitor of the wheat D genome Aegilops tauschii.</title>
        <authorList>
            <person name="Luo M.C."/>
            <person name="Gu Y.Q."/>
            <person name="Puiu D."/>
            <person name="Wang H."/>
            <person name="Twardziok S.O."/>
            <person name="Deal K.R."/>
            <person name="Huo N."/>
            <person name="Zhu T."/>
            <person name="Wang L."/>
            <person name="Wang Y."/>
            <person name="McGuire P.E."/>
            <person name="Liu S."/>
            <person name="Long H."/>
            <person name="Ramasamy R.K."/>
            <person name="Rodriguez J.C."/>
            <person name="Van S.L."/>
            <person name="Yuan L."/>
            <person name="Wang Z."/>
            <person name="Xia Z."/>
            <person name="Xiao L."/>
            <person name="Anderson O.D."/>
            <person name="Ouyang S."/>
            <person name="Liang Y."/>
            <person name="Zimin A.V."/>
            <person name="Pertea G."/>
            <person name="Qi P."/>
            <person name="Bennetzen J.L."/>
            <person name="Dai X."/>
            <person name="Dawson M.W."/>
            <person name="Muller H.G."/>
            <person name="Kugler K."/>
            <person name="Rivarola-Duarte L."/>
            <person name="Spannagl M."/>
            <person name="Mayer K.F.X."/>
            <person name="Lu F.H."/>
            <person name="Bevan M.W."/>
            <person name="Leroy P."/>
            <person name="Li P."/>
            <person name="You F.M."/>
            <person name="Sun Q."/>
            <person name="Liu Z."/>
            <person name="Lyons E."/>
            <person name="Wicker T."/>
            <person name="Salzberg S.L."/>
            <person name="Devos K.M."/>
            <person name="Dvorak J."/>
        </authorList>
    </citation>
    <scope>NUCLEOTIDE SEQUENCE [LARGE SCALE GENOMIC DNA]</scope>
    <source>
        <strain evidence="13">cv. AL8/78</strain>
    </source>
</reference>
<dbReference type="InterPro" id="IPR000961">
    <property type="entry name" value="AGC-kinase_C"/>
</dbReference>